<proteinExistence type="predicted"/>
<evidence type="ECO:0000313" key="3">
    <source>
        <dbReference type="Proteomes" id="UP001139353"/>
    </source>
</evidence>
<dbReference type="EMBL" id="JAJLJH010000008">
    <property type="protein sequence ID" value="MCK9688277.1"/>
    <property type="molecule type" value="Genomic_DNA"/>
</dbReference>
<evidence type="ECO:0008006" key="4">
    <source>
        <dbReference type="Google" id="ProtNLM"/>
    </source>
</evidence>
<protein>
    <recommendedName>
        <fullName evidence="4">DUF4129 domain-containing protein</fullName>
    </recommendedName>
</protein>
<reference evidence="2" key="1">
    <citation type="submission" date="2021-11" db="EMBL/GenBank/DDBJ databases">
        <title>BS-T2-15 a new species belonging to the Comamonadaceae family isolated from the soil of a French oak forest.</title>
        <authorList>
            <person name="Mieszkin S."/>
            <person name="Alain K."/>
        </authorList>
    </citation>
    <scope>NUCLEOTIDE SEQUENCE</scope>
    <source>
        <strain evidence="2">BS-T2-15</strain>
    </source>
</reference>
<feature type="transmembrane region" description="Helical" evidence="1">
    <location>
        <begin position="147"/>
        <end position="171"/>
    </location>
</feature>
<sequence length="244" mass="27906">MKAEQLQLALRPRPAYEAVDLGVGMTQRSWRSLRRAFLPLALLLVVACGATVEIAPWLPSTLLWWFKPWLDRTLLHIYARQAFGEETSFNDAWEARRSAPWLTMLQWLTLWRLSFWRAYSMPVAQLEGQTGAARRQRVKAILRSHRGAATMAQATFSWIEFFLVLGLLSAIPWMTPGLRNWDAVRWLTGESLAATGVLYAAHAAAVLFVEPFFVASGFAMYLNRRVELEAWDVEQDLRHAFAAR</sequence>
<organism evidence="2 3">
    <name type="scientific">Scleromatobacter humisilvae</name>
    <dbReference type="NCBI Taxonomy" id="2897159"/>
    <lineage>
        <taxon>Bacteria</taxon>
        <taxon>Pseudomonadati</taxon>
        <taxon>Pseudomonadota</taxon>
        <taxon>Betaproteobacteria</taxon>
        <taxon>Burkholderiales</taxon>
        <taxon>Sphaerotilaceae</taxon>
        <taxon>Scleromatobacter</taxon>
    </lineage>
</organism>
<feature type="transmembrane region" description="Helical" evidence="1">
    <location>
        <begin position="98"/>
        <end position="115"/>
    </location>
</feature>
<feature type="transmembrane region" description="Helical" evidence="1">
    <location>
        <begin position="36"/>
        <end position="58"/>
    </location>
</feature>
<keyword evidence="1" id="KW-0472">Membrane</keyword>
<evidence type="ECO:0000313" key="2">
    <source>
        <dbReference type="EMBL" id="MCK9688277.1"/>
    </source>
</evidence>
<evidence type="ECO:0000256" key="1">
    <source>
        <dbReference type="SAM" id="Phobius"/>
    </source>
</evidence>
<accession>A0A9X2C1G8</accession>
<comment type="caution">
    <text evidence="2">The sequence shown here is derived from an EMBL/GenBank/DDBJ whole genome shotgun (WGS) entry which is preliminary data.</text>
</comment>
<keyword evidence="1" id="KW-1133">Transmembrane helix</keyword>
<keyword evidence="3" id="KW-1185">Reference proteome</keyword>
<name>A0A9X2C1G8_9BURK</name>
<dbReference type="Proteomes" id="UP001139353">
    <property type="component" value="Unassembled WGS sequence"/>
</dbReference>
<feature type="transmembrane region" description="Helical" evidence="1">
    <location>
        <begin position="191"/>
        <end position="215"/>
    </location>
</feature>
<gene>
    <name evidence="2" type="ORF">LPC04_21430</name>
</gene>
<dbReference type="AlphaFoldDB" id="A0A9X2C1G8"/>
<keyword evidence="1" id="KW-0812">Transmembrane</keyword>
<dbReference type="RefSeq" id="WP_275684325.1">
    <property type="nucleotide sequence ID" value="NZ_JAJLJH010000008.1"/>
</dbReference>